<protein>
    <submittedName>
        <fullName evidence="1">Uncharacterized protein</fullName>
    </submittedName>
</protein>
<comment type="caution">
    <text evidence="1">The sequence shown here is derived from an EMBL/GenBank/DDBJ whole genome shotgun (WGS) entry which is preliminary data.</text>
</comment>
<name>A0ACB8Q7A8_9AGAM</name>
<sequence>SREPSGLAAPREEDEEQAMQAVPAINVHASEPDPLEDVDKSVSMRVRTLYAYEGQRAEDLSFGENIVLEAHPSKSGGDWWYGKTVRDGKSGFFPRAYVQEFSAVKAKALYPYEGSSADELPFAEGDTLNIVEHAEADWWKAEHGGIVFVVPAAYLELQDTQTPAMTTPAALNDADAARELEGSETDTDTDGSETDYISFSDSDTDDHTSPTEERAAREAERQMVLEAAGLVVKQEEGRRPPPRPMRRRPTARATEPKKHRPAPAVPAQRRRTHDAEDKVLPSVPPAVKLDDAYERYETFKLQAQDSNRFSVTSFETTPPSPGQSSIHSVVRTPSRAGEASVGPGSSLAHLGSSAGGILSQLLGRSKTPSNDGEVRPRLIISGPISGPEQSSSGSGSGFGSSWSSLVDKSALEGLPERERKRQEAIFEFIATEAAYVRDLQLIVEVFYSSVIDMLEPKAKAVVFANVEDLLLTNTTFLSSLEDRQRDCRLYVDHIGDILDQNIRNMSIYREYCVNQANAAKVLQSLRETKPELAAHLQRLREDPAVRNLDLSSYLLVPMQRITRYPLLIKQILHYTEPDEDSKRTEHALHTAEKILGHINEEIRSQENRERLKELSQDLWIGNGRLDLTAPTRTLGERKLLKEGVLAKTKSGRKLRTVLCNDILILTDEQAKTLYRVPVNLTEVNVQIRERDDTSLELSTSFPRRGDVVSLRAASSREAHSWVVAIQDAARICQEAHQREAIKRSRPRAVQSWQPNVAAVPAGFPGH</sequence>
<reference evidence="1" key="2">
    <citation type="journal article" date="2022" name="New Phytol.">
        <title>Evolutionary transition to the ectomycorrhizal habit in the genomes of a hyperdiverse lineage of mushroom-forming fungi.</title>
        <authorList>
            <person name="Looney B."/>
            <person name="Miyauchi S."/>
            <person name="Morin E."/>
            <person name="Drula E."/>
            <person name="Courty P.E."/>
            <person name="Kohler A."/>
            <person name="Kuo A."/>
            <person name="LaButti K."/>
            <person name="Pangilinan J."/>
            <person name="Lipzen A."/>
            <person name="Riley R."/>
            <person name="Andreopoulos W."/>
            <person name="He G."/>
            <person name="Johnson J."/>
            <person name="Nolan M."/>
            <person name="Tritt A."/>
            <person name="Barry K.W."/>
            <person name="Grigoriev I.V."/>
            <person name="Nagy L.G."/>
            <person name="Hibbett D."/>
            <person name="Henrissat B."/>
            <person name="Matheny P.B."/>
            <person name="Labbe J."/>
            <person name="Martin F.M."/>
        </authorList>
    </citation>
    <scope>NUCLEOTIDE SEQUENCE</scope>
    <source>
        <strain evidence="1">EC-137</strain>
    </source>
</reference>
<evidence type="ECO:0000313" key="2">
    <source>
        <dbReference type="Proteomes" id="UP000814128"/>
    </source>
</evidence>
<gene>
    <name evidence="1" type="ORF">K488DRAFT_60641</name>
</gene>
<accession>A0ACB8Q7A8</accession>
<keyword evidence="2" id="KW-1185">Reference proteome</keyword>
<reference evidence="1" key="1">
    <citation type="submission" date="2021-02" db="EMBL/GenBank/DDBJ databases">
        <authorList>
            <consortium name="DOE Joint Genome Institute"/>
            <person name="Ahrendt S."/>
            <person name="Looney B.P."/>
            <person name="Miyauchi S."/>
            <person name="Morin E."/>
            <person name="Drula E."/>
            <person name="Courty P.E."/>
            <person name="Chicoki N."/>
            <person name="Fauchery L."/>
            <person name="Kohler A."/>
            <person name="Kuo A."/>
            <person name="Labutti K."/>
            <person name="Pangilinan J."/>
            <person name="Lipzen A."/>
            <person name="Riley R."/>
            <person name="Andreopoulos W."/>
            <person name="He G."/>
            <person name="Johnson J."/>
            <person name="Barry K.W."/>
            <person name="Grigoriev I.V."/>
            <person name="Nagy L."/>
            <person name="Hibbett D."/>
            <person name="Henrissat B."/>
            <person name="Matheny P.B."/>
            <person name="Labbe J."/>
            <person name="Martin F."/>
        </authorList>
    </citation>
    <scope>NUCLEOTIDE SEQUENCE</scope>
    <source>
        <strain evidence="1">EC-137</strain>
    </source>
</reference>
<proteinExistence type="predicted"/>
<feature type="non-terminal residue" evidence="1">
    <location>
        <position position="1"/>
    </location>
</feature>
<dbReference type="EMBL" id="MU273851">
    <property type="protein sequence ID" value="KAI0027714.1"/>
    <property type="molecule type" value="Genomic_DNA"/>
</dbReference>
<dbReference type="Proteomes" id="UP000814128">
    <property type="component" value="Unassembled WGS sequence"/>
</dbReference>
<evidence type="ECO:0000313" key="1">
    <source>
        <dbReference type="EMBL" id="KAI0027714.1"/>
    </source>
</evidence>
<organism evidence="1 2">
    <name type="scientific">Vararia minispora EC-137</name>
    <dbReference type="NCBI Taxonomy" id="1314806"/>
    <lineage>
        <taxon>Eukaryota</taxon>
        <taxon>Fungi</taxon>
        <taxon>Dikarya</taxon>
        <taxon>Basidiomycota</taxon>
        <taxon>Agaricomycotina</taxon>
        <taxon>Agaricomycetes</taxon>
        <taxon>Russulales</taxon>
        <taxon>Lachnocladiaceae</taxon>
        <taxon>Vararia</taxon>
    </lineage>
</organism>